<accession>A0A318XK22</accession>
<reference evidence="2 3" key="1">
    <citation type="submission" date="2018-06" db="EMBL/GenBank/DDBJ databases">
        <title>Genomic Encyclopedia of Type Strains, Phase I: the one thousand microbial genomes (KMG-I) project.</title>
        <authorList>
            <person name="Kyrpides N."/>
        </authorList>
    </citation>
    <scope>NUCLEOTIDE SEQUENCE [LARGE SCALE GENOMIC DNA]</scope>
    <source>
        <strain evidence="2 3">DSM 19573</strain>
    </source>
</reference>
<dbReference type="OrthoDB" id="9801679at2"/>
<name>A0A318XK22_9FIRM</name>
<dbReference type="Gene3D" id="3.20.20.140">
    <property type="entry name" value="Metal-dependent hydrolases"/>
    <property type="match status" value="1"/>
</dbReference>
<evidence type="ECO:0000313" key="2">
    <source>
        <dbReference type="EMBL" id="PYG86886.1"/>
    </source>
</evidence>
<dbReference type="PANTHER" id="PTHR42924">
    <property type="entry name" value="EXONUCLEASE"/>
    <property type="match status" value="1"/>
</dbReference>
<dbReference type="GO" id="GO:0004534">
    <property type="term" value="F:5'-3' RNA exonuclease activity"/>
    <property type="evidence" value="ECO:0007669"/>
    <property type="project" value="TreeGrafter"/>
</dbReference>
<dbReference type="AlphaFoldDB" id="A0A318XK22"/>
<comment type="caution">
    <text evidence="2">The sequence shown here is derived from an EMBL/GenBank/DDBJ whole genome shotgun (WGS) entry which is preliminary data.</text>
</comment>
<protein>
    <submittedName>
        <fullName evidence="2">Putative metal-dependent phosphoesterase TrpH</fullName>
    </submittedName>
</protein>
<dbReference type="PANTHER" id="PTHR42924:SF3">
    <property type="entry name" value="POLYMERASE_HISTIDINOL PHOSPHATASE N-TERMINAL DOMAIN-CONTAINING PROTEIN"/>
    <property type="match status" value="1"/>
</dbReference>
<organism evidence="2 3">
    <name type="scientific">Ruminiclostridium sufflavum DSM 19573</name>
    <dbReference type="NCBI Taxonomy" id="1121337"/>
    <lineage>
        <taxon>Bacteria</taxon>
        <taxon>Bacillati</taxon>
        <taxon>Bacillota</taxon>
        <taxon>Clostridia</taxon>
        <taxon>Eubacteriales</taxon>
        <taxon>Oscillospiraceae</taxon>
        <taxon>Ruminiclostridium</taxon>
    </lineage>
</organism>
<gene>
    <name evidence="2" type="ORF">LY28_02710</name>
</gene>
<sequence length="545" mass="61474">MKRFISFILGLAFTKNQLNNSRDSDLKSNSDICNESDNPELSRGDIEISVIAPPVICKAESFPVIAAVTNTRSKGSVYIRSAKCNWNEKEYRKELREELEASGDSLRAVEELRSRTDLLTDSEQRKLKSRYEKLKKATEYIRFNLDKEMIQELNEKGVLELVLTIEGDGVRDRKAVKGSKKIKLQCNRTLQRLPAAPGLKKGNWYFGDTHSHSTYTWDYYFGDGIYTIQELKPLAKAAGLDWLTLTDHAYCLNSKKFETQKHTVTALSDNSFAFLYGEELSCAELVNNSKSRDTCHCNGILNNTFVPCTTDFFRKASSPDSQQGINNLRQNGGLVTINHANWGKSMTEPWNFGINTYAYTHGETGMEILNGGWADNNKGSTTRWIDKRLLHGEKVYPFAGSDTESKNHLGECYTVVYADKLTHESIKAGLSRGHHYVTTYPGLAFWARKAGASDWSWMGDTLAIGSGTVELQLSYCNTTNGMNIYVIKGKTGWTQEQQVYSTAVNAGKGFITAKIPVEKECYLRAYCVEEDKKSHRAYTTPIWFE</sequence>
<dbReference type="GO" id="GO:0035312">
    <property type="term" value="F:5'-3' DNA exonuclease activity"/>
    <property type="evidence" value="ECO:0007669"/>
    <property type="project" value="TreeGrafter"/>
</dbReference>
<dbReference type="Proteomes" id="UP000248132">
    <property type="component" value="Unassembled WGS sequence"/>
</dbReference>
<dbReference type="NCBIfam" id="NF038032">
    <property type="entry name" value="CehA_McbA_metalo"/>
    <property type="match status" value="1"/>
</dbReference>
<evidence type="ECO:0000313" key="3">
    <source>
        <dbReference type="Proteomes" id="UP000248132"/>
    </source>
</evidence>
<keyword evidence="3" id="KW-1185">Reference proteome</keyword>
<dbReference type="SMART" id="SM00481">
    <property type="entry name" value="POLIIIAc"/>
    <property type="match status" value="1"/>
</dbReference>
<dbReference type="InterPro" id="IPR052018">
    <property type="entry name" value="PHP_domain"/>
</dbReference>
<feature type="domain" description="Polymerase/histidinol phosphatase N-terminal" evidence="1">
    <location>
        <begin position="207"/>
        <end position="284"/>
    </location>
</feature>
<dbReference type="SUPFAM" id="SSF89550">
    <property type="entry name" value="PHP domain-like"/>
    <property type="match status" value="1"/>
</dbReference>
<proteinExistence type="predicted"/>
<dbReference type="RefSeq" id="WP_110462705.1">
    <property type="nucleotide sequence ID" value="NZ_QKMR01000016.1"/>
</dbReference>
<dbReference type="InterPro" id="IPR016195">
    <property type="entry name" value="Pol/histidinol_Pase-like"/>
</dbReference>
<dbReference type="EMBL" id="QKMR01000016">
    <property type="protein sequence ID" value="PYG86886.1"/>
    <property type="molecule type" value="Genomic_DNA"/>
</dbReference>
<dbReference type="InterPro" id="IPR003141">
    <property type="entry name" value="Pol/His_phosphatase_N"/>
</dbReference>
<evidence type="ECO:0000259" key="1">
    <source>
        <dbReference type="SMART" id="SM00481"/>
    </source>
</evidence>